<gene>
    <name evidence="7" type="ORF">JF76_11910</name>
</gene>
<keyword evidence="3 7" id="KW-0418">Kinase</keyword>
<dbReference type="InterPro" id="IPR007373">
    <property type="entry name" value="Thiamin_PyroPKinase_B1-bd"/>
</dbReference>
<dbReference type="Pfam" id="PF04263">
    <property type="entry name" value="TPK_catalytic"/>
    <property type="match status" value="1"/>
</dbReference>
<dbReference type="InterPro" id="IPR006282">
    <property type="entry name" value="Thi_PPkinase"/>
</dbReference>
<dbReference type="Pfam" id="PF04265">
    <property type="entry name" value="TPK_B1_binding"/>
    <property type="match status" value="1"/>
</dbReference>
<keyword evidence="1" id="KW-0808">Transferase</keyword>
<protein>
    <recommendedName>
        <fullName evidence="5">Thiamine diphosphokinase</fullName>
        <ecNumber evidence="5">2.7.6.2</ecNumber>
    </recommendedName>
</protein>
<accession>A0A0F4L922</accession>
<evidence type="ECO:0000256" key="5">
    <source>
        <dbReference type="NCBIfam" id="TIGR01378"/>
    </source>
</evidence>
<dbReference type="PANTHER" id="PTHR41299:SF1">
    <property type="entry name" value="THIAMINE PYROPHOSPHOKINASE"/>
    <property type="match status" value="1"/>
</dbReference>
<evidence type="ECO:0000313" key="7">
    <source>
        <dbReference type="EMBL" id="KJY55105.1"/>
    </source>
</evidence>
<dbReference type="EC" id="2.7.6.2" evidence="5"/>
<organism evidence="7 8">
    <name type="scientific">Lactobacillus kullabergensis</name>
    <dbReference type="NCBI Taxonomy" id="1218493"/>
    <lineage>
        <taxon>Bacteria</taxon>
        <taxon>Bacillati</taxon>
        <taxon>Bacillota</taxon>
        <taxon>Bacilli</taxon>
        <taxon>Lactobacillales</taxon>
        <taxon>Lactobacillaceae</taxon>
        <taxon>Lactobacillus</taxon>
    </lineage>
</organism>
<dbReference type="GO" id="GO:0016301">
    <property type="term" value="F:kinase activity"/>
    <property type="evidence" value="ECO:0007669"/>
    <property type="project" value="UniProtKB-KW"/>
</dbReference>
<evidence type="ECO:0000256" key="4">
    <source>
        <dbReference type="ARBA" id="ARBA00022840"/>
    </source>
</evidence>
<dbReference type="STRING" id="1218493.JF76_11910"/>
<dbReference type="Proteomes" id="UP000033533">
    <property type="component" value="Unassembled WGS sequence"/>
</dbReference>
<proteinExistence type="predicted"/>
<dbReference type="PATRIC" id="fig|1218493.3.peg.1251"/>
<dbReference type="RefSeq" id="WP_045928255.1">
    <property type="nucleotide sequence ID" value="NZ_JBHSZS010000010.1"/>
</dbReference>
<evidence type="ECO:0000259" key="6">
    <source>
        <dbReference type="SMART" id="SM00983"/>
    </source>
</evidence>
<dbReference type="SMART" id="SM00983">
    <property type="entry name" value="TPK_B1_binding"/>
    <property type="match status" value="1"/>
</dbReference>
<dbReference type="EMBL" id="JXBY01000020">
    <property type="protein sequence ID" value="KJY55105.1"/>
    <property type="molecule type" value="Genomic_DNA"/>
</dbReference>
<dbReference type="SUPFAM" id="SSF63999">
    <property type="entry name" value="Thiamin pyrophosphokinase, catalytic domain"/>
    <property type="match status" value="1"/>
</dbReference>
<dbReference type="PANTHER" id="PTHR41299">
    <property type="entry name" value="THIAMINE PYROPHOSPHOKINASE"/>
    <property type="match status" value="1"/>
</dbReference>
<dbReference type="Gene3D" id="3.40.50.10240">
    <property type="entry name" value="Thiamin pyrophosphokinase, catalytic domain"/>
    <property type="match status" value="1"/>
</dbReference>
<name>A0A0F4L922_9LACO</name>
<dbReference type="GO" id="GO:0006772">
    <property type="term" value="P:thiamine metabolic process"/>
    <property type="evidence" value="ECO:0007669"/>
    <property type="project" value="UniProtKB-UniRule"/>
</dbReference>
<dbReference type="CDD" id="cd07995">
    <property type="entry name" value="TPK"/>
    <property type="match status" value="1"/>
</dbReference>
<reference evidence="7 8" key="1">
    <citation type="submission" date="2014-12" db="EMBL/GenBank/DDBJ databases">
        <title>Comparative genomics of the lactic acid bacteria isolated from the honey bee gut.</title>
        <authorList>
            <person name="Ellegaard K.M."/>
            <person name="Tamarit D."/>
            <person name="Javelind E."/>
            <person name="Olofsson T."/>
            <person name="Andersson S.G."/>
            <person name="Vasquez A."/>
        </authorList>
    </citation>
    <scope>NUCLEOTIDE SEQUENCE [LARGE SCALE GENOMIC DNA]</scope>
    <source>
        <strain evidence="7 8">Biut2</strain>
    </source>
</reference>
<dbReference type="OrthoDB" id="9804377at2"/>
<dbReference type="InterPro" id="IPR036759">
    <property type="entry name" value="TPK_catalytic_sf"/>
</dbReference>
<evidence type="ECO:0000256" key="2">
    <source>
        <dbReference type="ARBA" id="ARBA00022741"/>
    </source>
</evidence>
<comment type="caution">
    <text evidence="7">The sequence shown here is derived from an EMBL/GenBank/DDBJ whole genome shotgun (WGS) entry which is preliminary data.</text>
</comment>
<dbReference type="NCBIfam" id="TIGR01378">
    <property type="entry name" value="thi_PPkinase"/>
    <property type="match status" value="1"/>
</dbReference>
<dbReference type="HOGENOM" id="CLU_044237_1_0_9"/>
<dbReference type="InterPro" id="IPR007371">
    <property type="entry name" value="TPK_catalytic"/>
</dbReference>
<dbReference type="AlphaFoldDB" id="A0A0F4L922"/>
<feature type="domain" description="Thiamin pyrophosphokinase thiamin-binding" evidence="6">
    <location>
        <begin position="149"/>
        <end position="215"/>
    </location>
</feature>
<evidence type="ECO:0000256" key="1">
    <source>
        <dbReference type="ARBA" id="ARBA00022679"/>
    </source>
</evidence>
<keyword evidence="4" id="KW-0067">ATP-binding</keyword>
<keyword evidence="2" id="KW-0547">Nucleotide-binding</keyword>
<dbReference type="GO" id="GO:0004788">
    <property type="term" value="F:thiamine diphosphokinase activity"/>
    <property type="evidence" value="ECO:0007669"/>
    <property type="project" value="UniProtKB-UniRule"/>
</dbReference>
<evidence type="ECO:0000256" key="3">
    <source>
        <dbReference type="ARBA" id="ARBA00022777"/>
    </source>
</evidence>
<dbReference type="GO" id="GO:0005524">
    <property type="term" value="F:ATP binding"/>
    <property type="evidence" value="ECO:0007669"/>
    <property type="project" value="UniProtKB-KW"/>
</dbReference>
<dbReference type="GO" id="GO:0009229">
    <property type="term" value="P:thiamine diphosphate biosynthetic process"/>
    <property type="evidence" value="ECO:0007669"/>
    <property type="project" value="InterPro"/>
</dbReference>
<dbReference type="GO" id="GO:0030975">
    <property type="term" value="F:thiamine binding"/>
    <property type="evidence" value="ECO:0007669"/>
    <property type="project" value="InterPro"/>
</dbReference>
<evidence type="ECO:0000313" key="8">
    <source>
        <dbReference type="Proteomes" id="UP000033533"/>
    </source>
</evidence>
<dbReference type="InterPro" id="IPR053149">
    <property type="entry name" value="TPK"/>
</dbReference>
<sequence>MKAWALLGAPKQLWPNDLKKQLLAAKKNGDLIIGVDRGTYLLEEMGIKADLAEGDFDSLQKNELAAIEKNVNDIRYSLPEKDLTDAEMVIRCAFIDYHTSHLSLFGATGGRLDHFLSNLFMVLKPGFNQFAESIELIDQQNSIRFYNNGQHLIEKLPTYKYFGVIPLTAVQNLKITGAKYNLTDFSGNNPVSFSSNEFLPNKDQFELSFKKGTVAVIQSRDIDRFQNIK</sequence>